<proteinExistence type="predicted"/>
<sequence>MTERISKNEPTLAEPDSNSINEDQEEQENLNSSYITSHLYLRPIHNSQTTLDRDAVLRRIRHRKRMNKVRNAIHGFFGWSVSVKTDKVSVRHMKWVDDAFSAP</sequence>
<keyword evidence="2" id="KW-1185">Reference proteome</keyword>
<comment type="caution">
    <text evidence="1">The sequence shown here is derived from an EMBL/GenBank/DDBJ whole genome shotgun (WGS) entry which is preliminary data.</text>
</comment>
<name>A0ACC1WVB1_MELAZ</name>
<dbReference type="EMBL" id="CM051407">
    <property type="protein sequence ID" value="KAJ4701850.1"/>
    <property type="molecule type" value="Genomic_DNA"/>
</dbReference>
<gene>
    <name evidence="1" type="ORF">OWV82_025026</name>
</gene>
<accession>A0ACC1WVB1</accession>
<evidence type="ECO:0000313" key="1">
    <source>
        <dbReference type="EMBL" id="KAJ4701850.1"/>
    </source>
</evidence>
<reference evidence="1 2" key="1">
    <citation type="journal article" date="2023" name="Science">
        <title>Complex scaffold remodeling in plant triterpene biosynthesis.</title>
        <authorList>
            <person name="De La Pena R."/>
            <person name="Hodgson H."/>
            <person name="Liu J.C."/>
            <person name="Stephenson M.J."/>
            <person name="Martin A.C."/>
            <person name="Owen C."/>
            <person name="Harkess A."/>
            <person name="Leebens-Mack J."/>
            <person name="Jimenez L.E."/>
            <person name="Osbourn A."/>
            <person name="Sattely E.S."/>
        </authorList>
    </citation>
    <scope>NUCLEOTIDE SEQUENCE [LARGE SCALE GENOMIC DNA]</scope>
    <source>
        <strain evidence="2">cv. JPN11</strain>
        <tissue evidence="1">Leaf</tissue>
    </source>
</reference>
<dbReference type="Proteomes" id="UP001164539">
    <property type="component" value="Chromosome 14"/>
</dbReference>
<organism evidence="1 2">
    <name type="scientific">Melia azedarach</name>
    <name type="common">Chinaberry tree</name>
    <dbReference type="NCBI Taxonomy" id="155640"/>
    <lineage>
        <taxon>Eukaryota</taxon>
        <taxon>Viridiplantae</taxon>
        <taxon>Streptophyta</taxon>
        <taxon>Embryophyta</taxon>
        <taxon>Tracheophyta</taxon>
        <taxon>Spermatophyta</taxon>
        <taxon>Magnoliopsida</taxon>
        <taxon>eudicotyledons</taxon>
        <taxon>Gunneridae</taxon>
        <taxon>Pentapetalae</taxon>
        <taxon>rosids</taxon>
        <taxon>malvids</taxon>
        <taxon>Sapindales</taxon>
        <taxon>Meliaceae</taxon>
        <taxon>Melia</taxon>
    </lineage>
</organism>
<protein>
    <submittedName>
        <fullName evidence="1">Histone-lysine N-methyltransferase</fullName>
    </submittedName>
</protein>
<evidence type="ECO:0000313" key="2">
    <source>
        <dbReference type="Proteomes" id="UP001164539"/>
    </source>
</evidence>